<name>A0AAJ6MLF1_9BRAD</name>
<dbReference type="EMBL" id="CP050066">
    <property type="protein sequence ID" value="WWE92035.1"/>
    <property type="molecule type" value="Genomic_DNA"/>
</dbReference>
<dbReference type="AlphaFoldDB" id="A0AAJ6MLF1"/>
<evidence type="ECO:0000313" key="2">
    <source>
        <dbReference type="Proteomes" id="UP000500895"/>
    </source>
</evidence>
<proteinExistence type="predicted"/>
<organism evidence="1 2">
    <name type="scientific">Bradyrhizobium symbiodeficiens</name>
    <dbReference type="NCBI Taxonomy" id="1404367"/>
    <lineage>
        <taxon>Bacteria</taxon>
        <taxon>Pseudomonadati</taxon>
        <taxon>Pseudomonadota</taxon>
        <taxon>Alphaproteobacteria</taxon>
        <taxon>Hyphomicrobiales</taxon>
        <taxon>Nitrobacteraceae</taxon>
        <taxon>Bradyrhizobium</taxon>
    </lineage>
</organism>
<dbReference type="RefSeq" id="WP_181955117.1">
    <property type="nucleotide sequence ID" value="NZ_CP029427.2"/>
</dbReference>
<reference evidence="1 2" key="1">
    <citation type="journal article" date="2020" name="Int. J. Syst. Evol. Microbiol.">
        <title>Description and complete genome sequences of Bradyrhizobium symbiodeficiens sp. nov., a non-symbiotic bacterium associated with legumes native to Canada.</title>
        <authorList>
            <person name="Bromfield E.S.P."/>
            <person name="Cloutier S."/>
            <person name="Nguyen H.D.T."/>
        </authorList>
    </citation>
    <scope>NUCLEOTIDE SEQUENCE [LARGE SCALE GENOMIC DNA]</scope>
    <source>
        <strain evidence="1 2">101S1MB</strain>
    </source>
</reference>
<sequence length="110" mass="11929">MSFQLSILKILDGQTDGRASLEVIRQHLAVFYTSGQEWTGRMNRLAERAPDLDIFRQKLVVREPGMWNITAEGRSFLAILEGRGAANEDIALAEPSSVGLTTGASAPPGS</sequence>
<dbReference type="Proteomes" id="UP000500895">
    <property type="component" value="Chromosome"/>
</dbReference>
<protein>
    <submittedName>
        <fullName evidence="1">Uncharacterized protein</fullName>
    </submittedName>
</protein>
<gene>
    <name evidence="1" type="ORF">HAV00_19400</name>
</gene>
<evidence type="ECO:0000313" key="1">
    <source>
        <dbReference type="EMBL" id="WWE92035.1"/>
    </source>
</evidence>
<accession>A0AAJ6MLF1</accession>